<comment type="function">
    <text evidence="7">Transcriptional regulator.</text>
</comment>
<dbReference type="KEGG" id="caby:Cabys_1316"/>
<evidence type="ECO:0000313" key="13">
    <source>
        <dbReference type="Proteomes" id="UP000183868"/>
    </source>
</evidence>
<evidence type="ECO:0000256" key="4">
    <source>
        <dbReference type="ARBA" id="ARBA00023015"/>
    </source>
</evidence>
<dbReference type="Gene3D" id="3.30.70.1150">
    <property type="entry name" value="ACT-like. Chain A, domain 2"/>
    <property type="match status" value="1"/>
</dbReference>
<dbReference type="HAMAP" id="MF_00476">
    <property type="entry name" value="NikR"/>
    <property type="match status" value="1"/>
</dbReference>
<feature type="binding site" evidence="7">
    <location>
        <position position="98"/>
    </location>
    <ligand>
        <name>Ni(2+)</name>
        <dbReference type="ChEBI" id="CHEBI:49786"/>
    </ligand>
</feature>
<dbReference type="NCBIfam" id="NF002169">
    <property type="entry name" value="PRK01002.1"/>
    <property type="match status" value="1"/>
</dbReference>
<dbReference type="Gene3D" id="1.10.1220.10">
    <property type="entry name" value="Met repressor-like"/>
    <property type="match status" value="1"/>
</dbReference>
<feature type="binding site" evidence="7">
    <location>
        <position position="79"/>
    </location>
    <ligand>
        <name>Ni(2+)</name>
        <dbReference type="ChEBI" id="CHEBI:49786"/>
    </ligand>
</feature>
<sequence>MKDPLIRFGVSLPETLIRRFDRLIKEKQYPNRSEAIRDLIRKTLIEEEIQSDQVVLGVLHILYDHHQRELSDKLTDIQHDHHEKIISTTHVHLDHDNCLEVILLKGKAGDIKHLADRLIAIKGVKHGQLYLTSKGSNLK</sequence>
<dbReference type="GO" id="GO:0016151">
    <property type="term" value="F:nickel cation binding"/>
    <property type="evidence" value="ECO:0007669"/>
    <property type="project" value="UniProtKB-UniRule"/>
</dbReference>
<feature type="domain" description="Ribbon-helix-helix protein CopG" evidence="8">
    <location>
        <begin position="7"/>
        <end position="46"/>
    </location>
</feature>
<comment type="similarity">
    <text evidence="1 7">Belongs to the transcriptional regulatory CopG/NikR family.</text>
</comment>
<dbReference type="Proteomes" id="UP000004671">
    <property type="component" value="Chromosome"/>
</dbReference>
<dbReference type="CDD" id="cd22231">
    <property type="entry name" value="RHH_NikR_HicB-like"/>
    <property type="match status" value="1"/>
</dbReference>
<dbReference type="EMBL" id="CP018099">
    <property type="protein sequence ID" value="APF18065.1"/>
    <property type="molecule type" value="Genomic_DNA"/>
</dbReference>
<dbReference type="InParanoid" id="H1XND5"/>
<name>H1XND5_CALAY</name>
<evidence type="ECO:0000313" key="11">
    <source>
        <dbReference type="EMBL" id="EHO42106.1"/>
    </source>
</evidence>
<dbReference type="STRING" id="880073.Cabys_1316"/>
<keyword evidence="12" id="KW-1185">Reference proteome</keyword>
<dbReference type="AlphaFoldDB" id="H1XND5"/>
<dbReference type="GO" id="GO:0010045">
    <property type="term" value="P:response to nickel cation"/>
    <property type="evidence" value="ECO:0007669"/>
    <property type="project" value="InterPro"/>
</dbReference>
<evidence type="ECO:0000256" key="2">
    <source>
        <dbReference type="ARBA" id="ARBA00022596"/>
    </source>
</evidence>
<keyword evidence="3 7" id="KW-0479">Metal-binding</keyword>
<dbReference type="EMBL" id="CM001402">
    <property type="protein sequence ID" value="EHO42106.1"/>
    <property type="molecule type" value="Genomic_DNA"/>
</dbReference>
<reference evidence="11 12" key="1">
    <citation type="submission" date="2011-09" db="EMBL/GenBank/DDBJ databases">
        <title>The permanent draft genome of Caldithrix abyssi DSM 13497.</title>
        <authorList>
            <consortium name="US DOE Joint Genome Institute (JGI-PGF)"/>
            <person name="Lucas S."/>
            <person name="Han J."/>
            <person name="Lapidus A."/>
            <person name="Bruce D."/>
            <person name="Goodwin L."/>
            <person name="Pitluck S."/>
            <person name="Peters L."/>
            <person name="Kyrpides N."/>
            <person name="Mavromatis K."/>
            <person name="Ivanova N."/>
            <person name="Mikhailova N."/>
            <person name="Chertkov O."/>
            <person name="Detter J.C."/>
            <person name="Tapia R."/>
            <person name="Han C."/>
            <person name="Land M."/>
            <person name="Hauser L."/>
            <person name="Markowitz V."/>
            <person name="Cheng J.-F."/>
            <person name="Hugenholtz P."/>
            <person name="Woyke T."/>
            <person name="Wu D."/>
            <person name="Spring S."/>
            <person name="Brambilla E."/>
            <person name="Klenk H.-P."/>
            <person name="Eisen J.A."/>
        </authorList>
    </citation>
    <scope>NUCLEOTIDE SEQUENCE [LARGE SCALE GENOMIC DNA]</scope>
    <source>
        <strain evidence="11 12">DSM 13497</strain>
    </source>
</reference>
<dbReference type="NCBIfam" id="NF002815">
    <property type="entry name" value="PRK02967.1"/>
    <property type="match status" value="1"/>
</dbReference>
<protein>
    <recommendedName>
        <fullName evidence="7">Putative nickel-responsive regulator</fullName>
    </recommendedName>
</protein>
<dbReference type="InterPro" id="IPR045865">
    <property type="entry name" value="ACT-like_dom_sf"/>
</dbReference>
<dbReference type="OrthoDB" id="9806294at2"/>
<comment type="cofactor">
    <cofactor evidence="7">
        <name>Ni(2+)</name>
        <dbReference type="ChEBI" id="CHEBI:49786"/>
    </cofactor>
    <text evidence="7">Binds 1 nickel ion per subunit.</text>
</comment>
<gene>
    <name evidence="10" type="ORF">Cabys_1316</name>
    <name evidence="11" type="ORF">Calab_2496</name>
</gene>
<keyword evidence="5 7" id="KW-0238">DNA-binding</keyword>
<dbReference type="PANTHER" id="PTHR34719">
    <property type="entry name" value="NICKEL-RESPONSIVE REGULATOR"/>
    <property type="match status" value="1"/>
</dbReference>
<evidence type="ECO:0000313" key="12">
    <source>
        <dbReference type="Proteomes" id="UP000004671"/>
    </source>
</evidence>
<dbReference type="InterPro" id="IPR014864">
    <property type="entry name" value="TF_NikR_Ni-bd_C"/>
</dbReference>
<dbReference type="FunCoup" id="H1XND5">
    <property type="interactions" value="31"/>
</dbReference>
<dbReference type="SUPFAM" id="SSF47598">
    <property type="entry name" value="Ribbon-helix-helix"/>
    <property type="match status" value="1"/>
</dbReference>
<dbReference type="HOGENOM" id="CLU_113319_1_2_0"/>
<dbReference type="eggNOG" id="COG0864">
    <property type="taxonomic scope" value="Bacteria"/>
</dbReference>
<dbReference type="InterPro" id="IPR013321">
    <property type="entry name" value="Arc_rbn_hlx_hlx"/>
</dbReference>
<keyword evidence="6 7" id="KW-0804">Transcription</keyword>
<evidence type="ECO:0000313" key="10">
    <source>
        <dbReference type="EMBL" id="APF18065.1"/>
    </source>
</evidence>
<dbReference type="SUPFAM" id="SSF55021">
    <property type="entry name" value="ACT-like"/>
    <property type="match status" value="1"/>
</dbReference>
<feature type="domain" description="Transcription factor NikR nickel binding C-terminal" evidence="9">
    <location>
        <begin position="57"/>
        <end position="131"/>
    </location>
</feature>
<keyword evidence="4 7" id="KW-0805">Transcription regulation</keyword>
<dbReference type="PaxDb" id="880073-Calab_2496"/>
<evidence type="ECO:0000256" key="5">
    <source>
        <dbReference type="ARBA" id="ARBA00023125"/>
    </source>
</evidence>
<dbReference type="InterPro" id="IPR002145">
    <property type="entry name" value="CopG"/>
</dbReference>
<keyword evidence="2 7" id="KW-0533">Nickel</keyword>
<evidence type="ECO:0000256" key="3">
    <source>
        <dbReference type="ARBA" id="ARBA00022723"/>
    </source>
</evidence>
<evidence type="ECO:0000256" key="7">
    <source>
        <dbReference type="HAMAP-Rule" id="MF_00476"/>
    </source>
</evidence>
<dbReference type="NCBIfam" id="NF003381">
    <property type="entry name" value="PRK04460.1"/>
    <property type="match status" value="1"/>
</dbReference>
<dbReference type="InterPro" id="IPR027271">
    <property type="entry name" value="Acetolactate_synth/TF_NikR_C"/>
</dbReference>
<proteinExistence type="inferred from homology"/>
<organism evidence="11 12">
    <name type="scientific">Caldithrix abyssi DSM 13497</name>
    <dbReference type="NCBI Taxonomy" id="880073"/>
    <lineage>
        <taxon>Bacteria</taxon>
        <taxon>Pseudomonadati</taxon>
        <taxon>Calditrichota</taxon>
        <taxon>Calditrichia</taxon>
        <taxon>Calditrichales</taxon>
        <taxon>Calditrichaceae</taxon>
        <taxon>Caldithrix</taxon>
    </lineage>
</organism>
<dbReference type="RefSeq" id="WP_006929339.1">
    <property type="nucleotide sequence ID" value="NZ_CM001402.1"/>
</dbReference>
<dbReference type="Pfam" id="PF08753">
    <property type="entry name" value="NikR_C"/>
    <property type="match status" value="1"/>
</dbReference>
<feature type="binding site" evidence="7">
    <location>
        <position position="90"/>
    </location>
    <ligand>
        <name>Ni(2+)</name>
        <dbReference type="ChEBI" id="CHEBI:49786"/>
    </ligand>
</feature>
<evidence type="ECO:0000259" key="8">
    <source>
        <dbReference type="Pfam" id="PF01402"/>
    </source>
</evidence>
<dbReference type="Proteomes" id="UP000183868">
    <property type="component" value="Chromosome"/>
</dbReference>
<dbReference type="InterPro" id="IPR010985">
    <property type="entry name" value="Ribbon_hlx_hlx"/>
</dbReference>
<reference evidence="10 13" key="2">
    <citation type="submission" date="2016-11" db="EMBL/GenBank/DDBJ databases">
        <title>Genomic analysis of Caldithrix abyssi and proposal of a novel bacterial phylum Caldithrichaeota.</title>
        <authorList>
            <person name="Kublanov I."/>
            <person name="Sigalova O."/>
            <person name="Gavrilov S."/>
            <person name="Lebedinsky A."/>
            <person name="Ivanova N."/>
            <person name="Daum C."/>
            <person name="Reddy T."/>
            <person name="Klenk H.P."/>
            <person name="Goker M."/>
            <person name="Reva O."/>
            <person name="Miroshnichenko M."/>
            <person name="Kyprides N."/>
            <person name="Woyke T."/>
            <person name="Gelfand M."/>
        </authorList>
    </citation>
    <scope>NUCLEOTIDE SEQUENCE [LARGE SCALE GENOMIC DNA]</scope>
    <source>
        <strain evidence="10 13">LF13</strain>
    </source>
</reference>
<dbReference type="NCBIfam" id="NF001884">
    <property type="entry name" value="PRK00630.1"/>
    <property type="match status" value="1"/>
</dbReference>
<accession>H1XND5</accession>
<evidence type="ECO:0000259" key="9">
    <source>
        <dbReference type="Pfam" id="PF08753"/>
    </source>
</evidence>
<dbReference type="PANTHER" id="PTHR34719:SF2">
    <property type="entry name" value="NICKEL-RESPONSIVE REGULATOR"/>
    <property type="match status" value="1"/>
</dbReference>
<evidence type="ECO:0000256" key="6">
    <source>
        <dbReference type="ARBA" id="ARBA00023163"/>
    </source>
</evidence>
<dbReference type="GO" id="GO:0003700">
    <property type="term" value="F:DNA-binding transcription factor activity"/>
    <property type="evidence" value="ECO:0007669"/>
    <property type="project" value="UniProtKB-UniRule"/>
</dbReference>
<dbReference type="InterPro" id="IPR050192">
    <property type="entry name" value="CopG/NikR_regulator"/>
</dbReference>
<dbReference type="GO" id="GO:0003677">
    <property type="term" value="F:DNA binding"/>
    <property type="evidence" value="ECO:0007669"/>
    <property type="project" value="UniProtKB-KW"/>
</dbReference>
<dbReference type="InterPro" id="IPR022988">
    <property type="entry name" value="Ni_resp_reg_NikR"/>
</dbReference>
<feature type="binding site" evidence="7">
    <location>
        <position position="92"/>
    </location>
    <ligand>
        <name>Ni(2+)</name>
        <dbReference type="ChEBI" id="CHEBI:49786"/>
    </ligand>
</feature>
<dbReference type="Pfam" id="PF01402">
    <property type="entry name" value="RHH_1"/>
    <property type="match status" value="1"/>
</dbReference>
<evidence type="ECO:0000256" key="1">
    <source>
        <dbReference type="ARBA" id="ARBA00008478"/>
    </source>
</evidence>